<evidence type="ECO:0000313" key="3">
    <source>
        <dbReference type="Proteomes" id="UP001210211"/>
    </source>
</evidence>
<feature type="compositionally biased region" description="Acidic residues" evidence="1">
    <location>
        <begin position="12"/>
        <end position="24"/>
    </location>
</feature>
<sequence length="552" mass="63204">MSNPDEIPVTNMDDDNVLNEDEELMPNPNATELIPLSDSRRGKRSTAKCNKTAKKIAAGIPLKIEFDDEGAPTGDNATKFKRNVAQKTRNMIPISYKRWALVPKEMKIDLYASIAMTWNISADCPPTIRKKILSACATRWRAHKCRLNKRYRLNPPADGEQPFDVHNIAQEEWDEFDEYYGSPEFQELSRKGKENDAKKDMHHTLRSDGYISAKKTWKKREVVHGATSVISEEVDSRSYRWCRARAKKDENGELRCTNDKVAQIVDKAVDLAKSGDFQAYRQNDILTTTIGTREHSGRLRGYPHYSGVKQVFGKGTRTSRGYTKEEVDRLLQEEVNKRGSMEALLFLPGDNFNIVYVARAMVFARSSMPEIVHGVPLGNDEFRVQLLEVFQHASELSPPCPPPNTNDRLGMLQSSFLRWPSHLVDFDLSKLGHMRQVSPSFAKNKGKHQEEEQVEEESEGVDEDFDLGAFLVDGEVKMRQPFCTLEKLRRLGPNALELHSYMMMVDPSMTHFEIKAKFENVELDSFLVNFDDIDAVFKRKMLQIQIMKVWTM</sequence>
<reference evidence="2 3" key="1">
    <citation type="journal article" date="2022" name="Cell">
        <title>Repeat-based holocentromeres influence genome architecture and karyotype evolution.</title>
        <authorList>
            <person name="Hofstatter P.G."/>
            <person name="Thangavel G."/>
            <person name="Lux T."/>
            <person name="Neumann P."/>
            <person name="Vondrak T."/>
            <person name="Novak P."/>
            <person name="Zhang M."/>
            <person name="Costa L."/>
            <person name="Castellani M."/>
            <person name="Scott A."/>
            <person name="Toegelov H."/>
            <person name="Fuchs J."/>
            <person name="Mata-Sucre Y."/>
            <person name="Dias Y."/>
            <person name="Vanzela A.L.L."/>
            <person name="Huettel B."/>
            <person name="Almeida C.C.S."/>
            <person name="Simkova H."/>
            <person name="Souza G."/>
            <person name="Pedrosa-Harand A."/>
            <person name="Macas J."/>
            <person name="Mayer K.F.X."/>
            <person name="Houben A."/>
            <person name="Marques A."/>
        </authorList>
    </citation>
    <scope>NUCLEOTIDE SEQUENCE [LARGE SCALE GENOMIC DNA]</scope>
    <source>
        <strain evidence="2">RhyTen1mFocal</strain>
    </source>
</reference>
<keyword evidence="3" id="KW-1185">Reference proteome</keyword>
<proteinExistence type="predicted"/>
<comment type="caution">
    <text evidence="2">The sequence shown here is derived from an EMBL/GenBank/DDBJ whole genome shotgun (WGS) entry which is preliminary data.</text>
</comment>
<accession>A0AAD5W9A4</accession>
<dbReference type="EMBL" id="JAMRDG010000002">
    <property type="protein sequence ID" value="KAJ3684225.1"/>
    <property type="molecule type" value="Genomic_DNA"/>
</dbReference>
<organism evidence="2 3">
    <name type="scientific">Rhynchospora tenuis</name>
    <dbReference type="NCBI Taxonomy" id="198213"/>
    <lineage>
        <taxon>Eukaryota</taxon>
        <taxon>Viridiplantae</taxon>
        <taxon>Streptophyta</taxon>
        <taxon>Embryophyta</taxon>
        <taxon>Tracheophyta</taxon>
        <taxon>Spermatophyta</taxon>
        <taxon>Magnoliopsida</taxon>
        <taxon>Liliopsida</taxon>
        <taxon>Poales</taxon>
        <taxon>Cyperaceae</taxon>
        <taxon>Cyperoideae</taxon>
        <taxon>Rhynchosporeae</taxon>
        <taxon>Rhynchospora</taxon>
    </lineage>
</organism>
<name>A0AAD5W9A4_9POAL</name>
<protein>
    <submittedName>
        <fullName evidence="2">Uncharacterized protein</fullName>
    </submittedName>
</protein>
<dbReference type="AlphaFoldDB" id="A0AAD5W9A4"/>
<feature type="region of interest" description="Disordered" evidence="1">
    <location>
        <begin position="1"/>
        <end position="45"/>
    </location>
</feature>
<evidence type="ECO:0000256" key="1">
    <source>
        <dbReference type="SAM" id="MobiDB-lite"/>
    </source>
</evidence>
<dbReference type="Proteomes" id="UP001210211">
    <property type="component" value="Unassembled WGS sequence"/>
</dbReference>
<dbReference type="PANTHER" id="PTHR33018">
    <property type="entry name" value="OS10G0338966 PROTEIN-RELATED"/>
    <property type="match status" value="1"/>
</dbReference>
<evidence type="ECO:0000313" key="2">
    <source>
        <dbReference type="EMBL" id="KAJ3684225.1"/>
    </source>
</evidence>
<feature type="region of interest" description="Disordered" evidence="1">
    <location>
        <begin position="440"/>
        <end position="459"/>
    </location>
</feature>
<dbReference type="PANTHER" id="PTHR33018:SF37">
    <property type="entry name" value="TRANSPOSASE TNP1_EN_SPM-LIKE DOMAIN-CONTAINING PROTEIN"/>
    <property type="match status" value="1"/>
</dbReference>
<gene>
    <name evidence="2" type="ORF">LUZ61_013389</name>
</gene>